<organism evidence="1 2">
    <name type="scientific">Pseudocercospora fijiensis (strain CIRAD86)</name>
    <name type="common">Black leaf streak disease fungus</name>
    <name type="synonym">Mycosphaerella fijiensis</name>
    <dbReference type="NCBI Taxonomy" id="383855"/>
    <lineage>
        <taxon>Eukaryota</taxon>
        <taxon>Fungi</taxon>
        <taxon>Dikarya</taxon>
        <taxon>Ascomycota</taxon>
        <taxon>Pezizomycotina</taxon>
        <taxon>Dothideomycetes</taxon>
        <taxon>Dothideomycetidae</taxon>
        <taxon>Mycosphaerellales</taxon>
        <taxon>Mycosphaerellaceae</taxon>
        <taxon>Pseudocercospora</taxon>
    </lineage>
</organism>
<dbReference type="HOGENOM" id="CLU_556825_0_0_1"/>
<protein>
    <submittedName>
        <fullName evidence="1">Uncharacterized protein</fullName>
    </submittedName>
</protein>
<reference evidence="1 2" key="1">
    <citation type="journal article" date="2012" name="PLoS Pathog.">
        <title>Diverse lifestyles and strategies of plant pathogenesis encoded in the genomes of eighteen Dothideomycetes fungi.</title>
        <authorList>
            <person name="Ohm R.A."/>
            <person name="Feau N."/>
            <person name="Henrissat B."/>
            <person name="Schoch C.L."/>
            <person name="Horwitz B.A."/>
            <person name="Barry K.W."/>
            <person name="Condon B.J."/>
            <person name="Copeland A.C."/>
            <person name="Dhillon B."/>
            <person name="Glaser F."/>
            <person name="Hesse C.N."/>
            <person name="Kosti I."/>
            <person name="LaButti K."/>
            <person name="Lindquist E.A."/>
            <person name="Lucas S."/>
            <person name="Salamov A.A."/>
            <person name="Bradshaw R.E."/>
            <person name="Ciuffetti L."/>
            <person name="Hamelin R.C."/>
            <person name="Kema G.H.J."/>
            <person name="Lawrence C."/>
            <person name="Scott J.A."/>
            <person name="Spatafora J.W."/>
            <person name="Turgeon B.G."/>
            <person name="de Wit P.J.G.M."/>
            <person name="Zhong S."/>
            <person name="Goodwin S.B."/>
            <person name="Grigoriev I.V."/>
        </authorList>
    </citation>
    <scope>NUCLEOTIDE SEQUENCE [LARGE SCALE GENOMIC DNA]</scope>
    <source>
        <strain evidence="1 2">CIRAD86</strain>
    </source>
</reference>
<dbReference type="KEGG" id="pfj:MYCFIDRAFT_180477"/>
<dbReference type="Proteomes" id="UP000016932">
    <property type="component" value="Unassembled WGS sequence"/>
</dbReference>
<evidence type="ECO:0000313" key="2">
    <source>
        <dbReference type="Proteomes" id="UP000016932"/>
    </source>
</evidence>
<proteinExistence type="predicted"/>
<accession>M3AIF9</accession>
<dbReference type="RefSeq" id="XP_007932432.1">
    <property type="nucleotide sequence ID" value="XM_007934241.1"/>
</dbReference>
<dbReference type="EMBL" id="KB446572">
    <property type="protein sequence ID" value="EME76993.1"/>
    <property type="molecule type" value="Genomic_DNA"/>
</dbReference>
<name>M3AIF9_PSEFD</name>
<keyword evidence="2" id="KW-1185">Reference proteome</keyword>
<dbReference type="VEuPathDB" id="FungiDB:MYCFIDRAFT_180477"/>
<dbReference type="AlphaFoldDB" id="M3AIF9"/>
<gene>
    <name evidence="1" type="ORF">MYCFIDRAFT_180477</name>
</gene>
<evidence type="ECO:0000313" key="1">
    <source>
        <dbReference type="EMBL" id="EME76993.1"/>
    </source>
</evidence>
<sequence length="490" mass="55523">MEPDLLIHCWQARDVMAADLLADQSEPGDDSRDTTAWLWKTESRRNLPITFGMKISGNRKKIIQGFISDVDTHRAISRRCTSASPLPSHSIGVEGQGFNPLVLEDPMSSGRNSWRRTLLGLSAGLLVFDTQSVVGLRIFLLTTRTSCGTAPALQNFAQLICSRGAKGCKNLADLILASSHMLKRRIDRRSHEEWNRIQRMGGQHWREKRLSVRTIIACMDDVVEHGMAWNVLHRSPGQYPRPQPSEASSIRCATCPFLFCDLPPFILRHLLEGVSFTDAEFILRDRPGSGSHEWQSWRLDRATDLGKVAGEDSLLAPGCGFQVLVICRNGRVKSTMGAGNSSRHTLSNCNESEVILESRHSSLSPEWDLVPVQLQDVPVNGHGHDSVRMAAAQHLHELRSKRHLHMHNRPSMHQPKTRRHVFTNLQIVELPTVTVQVHCRWCGWMRTCQLQHEPRQVAHFPSGQQRNPEQPQRLVAMRTFRSRTSPYWIF</sequence>
<dbReference type="GeneID" id="19334416"/>